<dbReference type="GO" id="GO:0005524">
    <property type="term" value="F:ATP binding"/>
    <property type="evidence" value="ECO:0007669"/>
    <property type="project" value="InterPro"/>
</dbReference>
<name>A0AAD8YGH2_9STRA</name>
<dbReference type="InterPro" id="IPR000719">
    <property type="entry name" value="Prot_kinase_dom"/>
</dbReference>
<dbReference type="EMBL" id="JATAAI010000004">
    <property type="protein sequence ID" value="KAK1746076.1"/>
    <property type="molecule type" value="Genomic_DNA"/>
</dbReference>
<proteinExistence type="predicted"/>
<protein>
    <submittedName>
        <fullName evidence="4">Serine/threonine-protein kinase</fullName>
        <ecNumber evidence="4">2.7.11.-</ecNumber>
    </submittedName>
</protein>
<evidence type="ECO:0000256" key="1">
    <source>
        <dbReference type="SAM" id="MobiDB-lite"/>
    </source>
</evidence>
<dbReference type="PANTHER" id="PTHR44329">
    <property type="entry name" value="SERINE/THREONINE-PROTEIN KINASE TNNI3K-RELATED"/>
    <property type="match status" value="1"/>
</dbReference>
<dbReference type="Pfam" id="PF00069">
    <property type="entry name" value="Pkinase"/>
    <property type="match status" value="1"/>
</dbReference>
<evidence type="ECO:0000256" key="2">
    <source>
        <dbReference type="SAM" id="Phobius"/>
    </source>
</evidence>
<dbReference type="InterPro" id="IPR011009">
    <property type="entry name" value="Kinase-like_dom_sf"/>
</dbReference>
<dbReference type="PROSITE" id="PS50011">
    <property type="entry name" value="PROTEIN_KINASE_DOM"/>
    <property type="match status" value="1"/>
</dbReference>
<dbReference type="InterPro" id="IPR051681">
    <property type="entry name" value="Ser/Thr_Kinases-Pseudokinases"/>
</dbReference>
<evidence type="ECO:0000259" key="3">
    <source>
        <dbReference type="PROSITE" id="PS50011"/>
    </source>
</evidence>
<dbReference type="AlphaFoldDB" id="A0AAD8YGH2"/>
<dbReference type="PANTHER" id="PTHR44329:SF214">
    <property type="entry name" value="PROTEIN KINASE DOMAIN-CONTAINING PROTEIN"/>
    <property type="match status" value="1"/>
</dbReference>
<comment type="caution">
    <text evidence="4">The sequence shown here is derived from an EMBL/GenBank/DDBJ whole genome shotgun (WGS) entry which is preliminary data.</text>
</comment>
<keyword evidence="4" id="KW-0418">Kinase</keyword>
<dbReference type="SUPFAM" id="SSF56112">
    <property type="entry name" value="Protein kinase-like (PK-like)"/>
    <property type="match status" value="1"/>
</dbReference>
<dbReference type="Proteomes" id="UP001224775">
    <property type="component" value="Unassembled WGS sequence"/>
</dbReference>
<keyword evidence="5" id="KW-1185">Reference proteome</keyword>
<keyword evidence="2" id="KW-0812">Transmembrane</keyword>
<keyword evidence="4" id="KW-0808">Transferase</keyword>
<dbReference type="Gene3D" id="1.10.510.10">
    <property type="entry name" value="Transferase(Phosphotransferase) domain 1"/>
    <property type="match status" value="1"/>
</dbReference>
<dbReference type="GO" id="GO:0004674">
    <property type="term" value="F:protein serine/threonine kinase activity"/>
    <property type="evidence" value="ECO:0007669"/>
    <property type="project" value="TreeGrafter"/>
</dbReference>
<feature type="domain" description="Protein kinase" evidence="3">
    <location>
        <begin position="168"/>
        <end position="436"/>
    </location>
</feature>
<keyword evidence="2" id="KW-0472">Membrane</keyword>
<dbReference type="EC" id="2.7.11.-" evidence="4"/>
<accession>A0AAD8YGH2</accession>
<reference evidence="4" key="1">
    <citation type="submission" date="2023-06" db="EMBL/GenBank/DDBJ databases">
        <title>Survivors Of The Sea: Transcriptome response of Skeletonema marinoi to long-term dormancy.</title>
        <authorList>
            <person name="Pinder M.I.M."/>
            <person name="Kourtchenko O."/>
            <person name="Robertson E.K."/>
            <person name="Larsson T."/>
            <person name="Maumus F."/>
            <person name="Osuna-Cruz C.M."/>
            <person name="Vancaester E."/>
            <person name="Stenow R."/>
            <person name="Vandepoele K."/>
            <person name="Ploug H."/>
            <person name="Bruchert V."/>
            <person name="Godhe A."/>
            <person name="Topel M."/>
        </authorList>
    </citation>
    <scope>NUCLEOTIDE SEQUENCE</scope>
    <source>
        <strain evidence="4">R05AC</strain>
    </source>
</reference>
<feature type="transmembrane region" description="Helical" evidence="2">
    <location>
        <begin position="30"/>
        <end position="53"/>
    </location>
</feature>
<evidence type="ECO:0000313" key="5">
    <source>
        <dbReference type="Proteomes" id="UP001224775"/>
    </source>
</evidence>
<evidence type="ECO:0000313" key="4">
    <source>
        <dbReference type="EMBL" id="KAK1746076.1"/>
    </source>
</evidence>
<keyword evidence="2" id="KW-1133">Transmembrane helix</keyword>
<sequence>MTLFPPNNERRRVESNNNRSKSCHVSTLTALPLFLLALAIISGASIYISLSLLNKNASVLQHAEHSMLRPPHHNHHPTNKRRDDPIIRTAPYPRAITIHGAKLQHHHQSSSDKKLKSIQPKTPKTRSSYDYRDPLYEDDCIPMQPWQETSFPTCSTIHELDFYSKSRSREFAYLTSGGYNDIFTLEDIHEVDPKLAIKILAEGTTYTDRNYDRVRRDGLILERSTKSRYVMDIYGFCGFLVLVPHAGEGNLPKAIRRQTDMTSLQKLQYAYEVSAGLAAVHDIDGEKMSAVTQGDLKADQYLFMDGVLKIGDFNRGRFLRRNLTAPDTACTYTIGVNDAAYRSPEEYKYLPETSAIDVWAVGSLIYHILHRYEVWDDIKTNEEAQQLVMDGKLPKIADEYVESDDPAIKAMLDAIDMCYVYDPEKRAKAWEVSSFLEKKLDEIKHAKGVE</sequence>
<feature type="region of interest" description="Disordered" evidence="1">
    <location>
        <begin position="1"/>
        <end position="20"/>
    </location>
</feature>
<organism evidence="4 5">
    <name type="scientific">Skeletonema marinoi</name>
    <dbReference type="NCBI Taxonomy" id="267567"/>
    <lineage>
        <taxon>Eukaryota</taxon>
        <taxon>Sar</taxon>
        <taxon>Stramenopiles</taxon>
        <taxon>Ochrophyta</taxon>
        <taxon>Bacillariophyta</taxon>
        <taxon>Coscinodiscophyceae</taxon>
        <taxon>Thalassiosirophycidae</taxon>
        <taxon>Thalassiosirales</taxon>
        <taxon>Skeletonemataceae</taxon>
        <taxon>Skeletonema</taxon>
        <taxon>Skeletonema marinoi-dohrnii complex</taxon>
    </lineage>
</organism>
<gene>
    <name evidence="4" type="ORF">QTG54_002683</name>
</gene>
<feature type="region of interest" description="Disordered" evidence="1">
    <location>
        <begin position="101"/>
        <end position="129"/>
    </location>
</feature>